<accession>A0ABN9SVQ7</accession>
<dbReference type="Proteomes" id="UP001189429">
    <property type="component" value="Unassembled WGS sequence"/>
</dbReference>
<protein>
    <submittedName>
        <fullName evidence="3">Uncharacterized protein</fullName>
    </submittedName>
</protein>
<feature type="transmembrane region" description="Helical" evidence="2">
    <location>
        <begin position="34"/>
        <end position="52"/>
    </location>
</feature>
<sequence>MLGATVGDASAIHLPIVPQTLAVLWVISARPPVAVARLVMVIPTMIALALSSPRTGMNARSRPPCARASGWPPGCPGGAPQKRQPVSRKKLRRGEMRLQVGGGSTVLDE</sequence>
<dbReference type="EMBL" id="CAUYUJ010013678">
    <property type="protein sequence ID" value="CAK0836604.1"/>
    <property type="molecule type" value="Genomic_DNA"/>
</dbReference>
<keyword evidence="2" id="KW-1133">Transmembrane helix</keyword>
<evidence type="ECO:0000313" key="4">
    <source>
        <dbReference type="Proteomes" id="UP001189429"/>
    </source>
</evidence>
<feature type="compositionally biased region" description="Gly residues" evidence="1">
    <location>
        <begin position="100"/>
        <end position="109"/>
    </location>
</feature>
<evidence type="ECO:0000256" key="2">
    <source>
        <dbReference type="SAM" id="Phobius"/>
    </source>
</evidence>
<comment type="caution">
    <text evidence="3">The sequence shown here is derived from an EMBL/GenBank/DDBJ whole genome shotgun (WGS) entry which is preliminary data.</text>
</comment>
<name>A0ABN9SVQ7_9DINO</name>
<keyword evidence="4" id="KW-1185">Reference proteome</keyword>
<feature type="region of interest" description="Disordered" evidence="1">
    <location>
        <begin position="53"/>
        <end position="109"/>
    </location>
</feature>
<reference evidence="3" key="1">
    <citation type="submission" date="2023-10" db="EMBL/GenBank/DDBJ databases">
        <authorList>
            <person name="Chen Y."/>
            <person name="Shah S."/>
            <person name="Dougan E. K."/>
            <person name="Thang M."/>
            <person name="Chan C."/>
        </authorList>
    </citation>
    <scope>NUCLEOTIDE SEQUENCE [LARGE SCALE GENOMIC DNA]</scope>
</reference>
<keyword evidence="2" id="KW-0472">Membrane</keyword>
<proteinExistence type="predicted"/>
<evidence type="ECO:0000256" key="1">
    <source>
        <dbReference type="SAM" id="MobiDB-lite"/>
    </source>
</evidence>
<gene>
    <name evidence="3" type="ORF">PCOR1329_LOCUS33041</name>
</gene>
<evidence type="ECO:0000313" key="3">
    <source>
        <dbReference type="EMBL" id="CAK0836604.1"/>
    </source>
</evidence>
<organism evidence="3 4">
    <name type="scientific">Prorocentrum cordatum</name>
    <dbReference type="NCBI Taxonomy" id="2364126"/>
    <lineage>
        <taxon>Eukaryota</taxon>
        <taxon>Sar</taxon>
        <taxon>Alveolata</taxon>
        <taxon>Dinophyceae</taxon>
        <taxon>Prorocentrales</taxon>
        <taxon>Prorocentraceae</taxon>
        <taxon>Prorocentrum</taxon>
    </lineage>
</organism>
<keyword evidence="2" id="KW-0812">Transmembrane</keyword>